<name>A0A8J3ACB5_9BACI</name>
<dbReference type="RefSeq" id="WP_268876381.1">
    <property type="nucleotide sequence ID" value="NZ_BMHB01000001.1"/>
</dbReference>
<evidence type="ECO:0000313" key="1">
    <source>
        <dbReference type="EMBL" id="GGI10986.1"/>
    </source>
</evidence>
<gene>
    <name evidence="1" type="ORF">GCM10007380_05560</name>
</gene>
<comment type="caution">
    <text evidence="1">The sequence shown here is derived from an EMBL/GenBank/DDBJ whole genome shotgun (WGS) entry which is preliminary data.</text>
</comment>
<reference evidence="2" key="1">
    <citation type="journal article" date="2019" name="Int. J. Syst. Evol. Microbiol.">
        <title>The Global Catalogue of Microorganisms (GCM) 10K type strain sequencing project: providing services to taxonomists for standard genome sequencing and annotation.</title>
        <authorList>
            <consortium name="The Broad Institute Genomics Platform"/>
            <consortium name="The Broad Institute Genome Sequencing Center for Infectious Disease"/>
            <person name="Wu L."/>
            <person name="Ma J."/>
        </authorList>
    </citation>
    <scope>NUCLEOTIDE SEQUENCE [LARGE SCALE GENOMIC DNA]</scope>
    <source>
        <strain evidence="2">CGMCC 1.14993</strain>
    </source>
</reference>
<proteinExistence type="predicted"/>
<protein>
    <submittedName>
        <fullName evidence="1">Uncharacterized protein</fullName>
    </submittedName>
</protein>
<organism evidence="1 2">
    <name type="scientific">Gottfriedia solisilvae</name>
    <dbReference type="NCBI Taxonomy" id="1516104"/>
    <lineage>
        <taxon>Bacteria</taxon>
        <taxon>Bacillati</taxon>
        <taxon>Bacillota</taxon>
        <taxon>Bacilli</taxon>
        <taxon>Bacillales</taxon>
        <taxon>Bacillaceae</taxon>
        <taxon>Gottfriedia</taxon>
    </lineage>
</organism>
<sequence>MHVNDPNEFDEVNKNDVDLHFKNELPVIEDAIGIDEILKWLEE</sequence>
<evidence type="ECO:0000313" key="2">
    <source>
        <dbReference type="Proteomes" id="UP000626244"/>
    </source>
</evidence>
<dbReference type="Proteomes" id="UP000626244">
    <property type="component" value="Unassembled WGS sequence"/>
</dbReference>
<dbReference type="AlphaFoldDB" id="A0A8J3ACB5"/>
<dbReference type="EMBL" id="BMHB01000001">
    <property type="protein sequence ID" value="GGI10986.1"/>
    <property type="molecule type" value="Genomic_DNA"/>
</dbReference>
<keyword evidence="2" id="KW-1185">Reference proteome</keyword>
<accession>A0A8J3ACB5</accession>